<organism evidence="2">
    <name type="scientific">viral metagenome</name>
    <dbReference type="NCBI Taxonomy" id="1070528"/>
    <lineage>
        <taxon>unclassified sequences</taxon>
        <taxon>metagenomes</taxon>
        <taxon>organismal metagenomes</taxon>
    </lineage>
</organism>
<name>A0A6C0ILY4_9ZZZZ</name>
<sequence>MDIVFDSPLDTYIDNQNVVLTDKVENMLKQINSKTERRKVIATIIYTVTKDKKYMNTQKNLIFTSLNDILDKVDIIKDAERKKLQAITEEEDDEEKRSGKMNIKISTILSPTKNSKGTLIRNINMKLSGPPPHSDIDAANTYLEDITKYYNILMEKDANKRVQAYNNLHADQTDQVIDIIPANYNIGNLEKTPDNATTKGGRRKYKHTKSIKKKSKSKGRKDKIKKKIHKTLKKKSK</sequence>
<feature type="region of interest" description="Disordered" evidence="1">
    <location>
        <begin position="191"/>
        <end position="237"/>
    </location>
</feature>
<feature type="compositionally biased region" description="Basic residues" evidence="1">
    <location>
        <begin position="200"/>
        <end position="237"/>
    </location>
</feature>
<accession>A0A6C0ILY4</accession>
<dbReference type="AlphaFoldDB" id="A0A6C0ILY4"/>
<reference evidence="2" key="1">
    <citation type="journal article" date="2020" name="Nature">
        <title>Giant virus diversity and host interactions through global metagenomics.</title>
        <authorList>
            <person name="Schulz F."/>
            <person name="Roux S."/>
            <person name="Paez-Espino D."/>
            <person name="Jungbluth S."/>
            <person name="Walsh D.A."/>
            <person name="Denef V.J."/>
            <person name="McMahon K.D."/>
            <person name="Konstantinidis K.T."/>
            <person name="Eloe-Fadrosh E.A."/>
            <person name="Kyrpides N.C."/>
            <person name="Woyke T."/>
        </authorList>
    </citation>
    <scope>NUCLEOTIDE SEQUENCE</scope>
    <source>
        <strain evidence="2">GVMAG-M-3300024258-28</strain>
    </source>
</reference>
<protein>
    <submittedName>
        <fullName evidence="2">Uncharacterized protein</fullName>
    </submittedName>
</protein>
<evidence type="ECO:0000313" key="2">
    <source>
        <dbReference type="EMBL" id="QHT94231.1"/>
    </source>
</evidence>
<dbReference type="EMBL" id="MN740217">
    <property type="protein sequence ID" value="QHT94231.1"/>
    <property type="molecule type" value="Genomic_DNA"/>
</dbReference>
<proteinExistence type="predicted"/>
<evidence type="ECO:0000256" key="1">
    <source>
        <dbReference type="SAM" id="MobiDB-lite"/>
    </source>
</evidence>